<accession>W5THU2</accession>
<dbReference type="GO" id="GO:0004674">
    <property type="term" value="F:protein serine/threonine kinase activity"/>
    <property type="evidence" value="ECO:0007669"/>
    <property type="project" value="UniProtKB-KW"/>
</dbReference>
<keyword evidence="3" id="KW-0418">Kinase</keyword>
<proteinExistence type="predicted"/>
<evidence type="ECO:0000256" key="1">
    <source>
        <dbReference type="ARBA" id="ARBA00022527"/>
    </source>
</evidence>
<evidence type="ECO:0000259" key="2">
    <source>
        <dbReference type="Pfam" id="PF13581"/>
    </source>
</evidence>
<dbReference type="Gene3D" id="3.30.565.10">
    <property type="entry name" value="Histidine kinase-like ATPase, C-terminal domain"/>
    <property type="match status" value="1"/>
</dbReference>
<dbReference type="AlphaFoldDB" id="W5THU2"/>
<keyword evidence="4" id="KW-1185">Reference proteome</keyword>
<evidence type="ECO:0000313" key="4">
    <source>
        <dbReference type="Proteomes" id="UP000019150"/>
    </source>
</evidence>
<dbReference type="InterPro" id="IPR050267">
    <property type="entry name" value="Anti-sigma-factor_SerPK"/>
</dbReference>
<sequence length="164" mass="17597">MSVFRNPLDDHVRGAGIRDSRPAGIEPFGSDFPSEAVRIAEVRHRLRDWLQRAGIGPDQVYDVLLAVDEACTNAVEHGYRDGPGIVRLRGEIGGSGLHLSIVDHGSWEPTGESANPLRGRGLMMMRALVDDVGISTGAEGTRVDLYAGIRPAHRDSAVFGGGES</sequence>
<dbReference type="Proteomes" id="UP000019150">
    <property type="component" value="Chromosome"/>
</dbReference>
<feature type="domain" description="Histidine kinase/HSP90-like ATPase" evidence="2">
    <location>
        <begin position="32"/>
        <end position="145"/>
    </location>
</feature>
<name>W5THU2_9NOCA</name>
<dbReference type="OrthoDB" id="5243175at2"/>
<dbReference type="HOGENOM" id="CLU_126533_0_0_11"/>
<protein>
    <submittedName>
        <fullName evidence="3">Histidine kinase-like ATPase domain-containing protein</fullName>
    </submittedName>
</protein>
<keyword evidence="1" id="KW-0723">Serine/threonine-protein kinase</keyword>
<dbReference type="PATRIC" id="fig|1415166.3.peg.2038"/>
<dbReference type="PANTHER" id="PTHR35526">
    <property type="entry name" value="ANTI-SIGMA-F FACTOR RSBW-RELATED"/>
    <property type="match status" value="1"/>
</dbReference>
<dbReference type="Pfam" id="PF13581">
    <property type="entry name" value="HATPase_c_2"/>
    <property type="match status" value="1"/>
</dbReference>
<dbReference type="InterPro" id="IPR036890">
    <property type="entry name" value="HATPase_C_sf"/>
</dbReference>
<gene>
    <name evidence="3" type="ORF">NONO_c20060</name>
</gene>
<dbReference type="STRING" id="1415166.NONO_c20060"/>
<dbReference type="InterPro" id="IPR003594">
    <property type="entry name" value="HATPase_dom"/>
</dbReference>
<evidence type="ECO:0000313" key="3">
    <source>
        <dbReference type="EMBL" id="AHH16806.1"/>
    </source>
</evidence>
<organism evidence="3 4">
    <name type="scientific">Nocardia nova SH22a</name>
    <dbReference type="NCBI Taxonomy" id="1415166"/>
    <lineage>
        <taxon>Bacteria</taxon>
        <taxon>Bacillati</taxon>
        <taxon>Actinomycetota</taxon>
        <taxon>Actinomycetes</taxon>
        <taxon>Mycobacteriales</taxon>
        <taxon>Nocardiaceae</taxon>
        <taxon>Nocardia</taxon>
    </lineage>
</organism>
<dbReference type="PANTHER" id="PTHR35526:SF3">
    <property type="entry name" value="ANTI-SIGMA-F FACTOR RSBW"/>
    <property type="match status" value="1"/>
</dbReference>
<dbReference type="RefSeq" id="WP_025348294.1">
    <property type="nucleotide sequence ID" value="NZ_CP006850.1"/>
</dbReference>
<dbReference type="eggNOG" id="COG2172">
    <property type="taxonomic scope" value="Bacteria"/>
</dbReference>
<keyword evidence="3" id="KW-0808">Transferase</keyword>
<dbReference type="CDD" id="cd16936">
    <property type="entry name" value="HATPase_RsbW-like"/>
    <property type="match status" value="1"/>
</dbReference>
<dbReference type="SUPFAM" id="SSF55874">
    <property type="entry name" value="ATPase domain of HSP90 chaperone/DNA topoisomerase II/histidine kinase"/>
    <property type="match status" value="1"/>
</dbReference>
<dbReference type="EMBL" id="CP006850">
    <property type="protein sequence ID" value="AHH16806.1"/>
    <property type="molecule type" value="Genomic_DNA"/>
</dbReference>
<dbReference type="KEGG" id="nno:NONO_c20060"/>
<reference evidence="3 4" key="1">
    <citation type="journal article" date="2014" name="Appl. Environ. Microbiol.">
        <title>Insights into the Microbial Degradation of Rubber and Gutta-Percha by Analysis of the Complete Genome of Nocardia nova SH22a.</title>
        <authorList>
            <person name="Luo Q."/>
            <person name="Hiessl S."/>
            <person name="Poehlein A."/>
            <person name="Daniel R."/>
            <person name="Steinbuchel A."/>
        </authorList>
    </citation>
    <scope>NUCLEOTIDE SEQUENCE [LARGE SCALE GENOMIC DNA]</scope>
    <source>
        <strain evidence="3">SH22a</strain>
    </source>
</reference>